<dbReference type="CDD" id="cd01949">
    <property type="entry name" value="GGDEF"/>
    <property type="match status" value="1"/>
</dbReference>
<dbReference type="FunFam" id="3.30.70.270:FF:000001">
    <property type="entry name" value="Diguanylate cyclase domain protein"/>
    <property type="match status" value="1"/>
</dbReference>
<evidence type="ECO:0000256" key="1">
    <source>
        <dbReference type="SAM" id="Phobius"/>
    </source>
</evidence>
<dbReference type="STRING" id="720554.Clocl_3312"/>
<keyword evidence="1" id="KW-0812">Transmembrane</keyword>
<dbReference type="EMBL" id="CP003065">
    <property type="protein sequence ID" value="AEV69815.1"/>
    <property type="molecule type" value="Genomic_DNA"/>
</dbReference>
<dbReference type="HOGENOM" id="CLU_000445_92_9_9"/>
<feature type="transmembrane region" description="Helical" evidence="1">
    <location>
        <begin position="54"/>
        <end position="72"/>
    </location>
</feature>
<feature type="transmembrane region" description="Helical" evidence="1">
    <location>
        <begin position="79"/>
        <end position="98"/>
    </location>
</feature>
<dbReference type="RefSeq" id="WP_014256347.1">
    <property type="nucleotide sequence ID" value="NC_016627.1"/>
</dbReference>
<dbReference type="InterPro" id="IPR006674">
    <property type="entry name" value="HD_domain"/>
</dbReference>
<keyword evidence="1" id="KW-0472">Membrane</keyword>
<dbReference type="SMART" id="SM00471">
    <property type="entry name" value="HDc"/>
    <property type="match status" value="1"/>
</dbReference>
<evidence type="ECO:0000313" key="6">
    <source>
        <dbReference type="Proteomes" id="UP000005435"/>
    </source>
</evidence>
<dbReference type="Gene3D" id="1.10.3210.10">
    <property type="entry name" value="Hypothetical protein af1432"/>
    <property type="match status" value="1"/>
</dbReference>
<feature type="transmembrane region" description="Helical" evidence="1">
    <location>
        <begin position="29"/>
        <end position="48"/>
    </location>
</feature>
<sequence>MNALSSFRTFFEKLLKDIHSNYFDCKTKIVEFIICILTISFLSLNLIFEKVPEETQAFVSQIQILIIFYLVFRFNFLGLLLTTLLISFELAVLIPLYIQKGELNYLIGCSLRILTITVAVIVSILSYRQDVQKKKLQRLAITDELTDVYNQRQFRILLDNEIENAKKNNTSLGLIMMDIDNFSMYNDLYGHECGDNILKATSTILKSIVKENGHVCRYGGDEFAIIFPNTDIEKLEMIAYNIVHKFEKVRSDYFSEKLSEKVTLSIGLSEFPNRSSSKSELISQSDMALYHAKNLGRGKVHLYQDIISQIRKNLSSDNQQLIGAFKGLLSTISAKDKYTHAHSERVSSYAVMIGKAMDLSLDEITVLEYAGLLHDIGKIEIPKSLLNKNESLTEDEQLIIRQHPIYSENILEPLEDIDNLIDYVRHHHEKFDGSGYPDGLVGEEISLGARILCVADSFDAMVSERPYCKRKTTEEALTELKKHAGTQFDPKIVDIFCSIMETSYKIALSN</sequence>
<evidence type="ECO:0000259" key="4">
    <source>
        <dbReference type="PROSITE" id="PS51832"/>
    </source>
</evidence>
<accession>G8LWV4</accession>
<organism evidence="5 6">
    <name type="scientific">Acetivibrio clariflavus (strain DSM 19732 / NBRC 101661 / EBR45)</name>
    <name type="common">Clostridium clariflavum</name>
    <dbReference type="NCBI Taxonomy" id="720554"/>
    <lineage>
        <taxon>Bacteria</taxon>
        <taxon>Bacillati</taxon>
        <taxon>Bacillota</taxon>
        <taxon>Clostridia</taxon>
        <taxon>Eubacteriales</taxon>
        <taxon>Oscillospiraceae</taxon>
        <taxon>Acetivibrio</taxon>
    </lineage>
</organism>
<dbReference type="SUPFAM" id="SSF109604">
    <property type="entry name" value="HD-domain/PDEase-like"/>
    <property type="match status" value="1"/>
</dbReference>
<feature type="domain" description="HD" evidence="3">
    <location>
        <begin position="339"/>
        <end position="461"/>
    </location>
</feature>
<dbReference type="AlphaFoldDB" id="G8LWV4"/>
<dbReference type="Gene3D" id="3.30.70.270">
    <property type="match status" value="1"/>
</dbReference>
<dbReference type="InterPro" id="IPR029787">
    <property type="entry name" value="Nucleotide_cyclase"/>
</dbReference>
<dbReference type="PROSITE" id="PS51831">
    <property type="entry name" value="HD"/>
    <property type="match status" value="1"/>
</dbReference>
<gene>
    <name evidence="5" type="ordered locus">Clocl_3312</name>
</gene>
<evidence type="ECO:0000313" key="5">
    <source>
        <dbReference type="EMBL" id="AEV69815.1"/>
    </source>
</evidence>
<reference evidence="5 6" key="2">
    <citation type="journal article" date="2012" name="Stand. Genomic Sci.">
        <title>Complete Genome Sequence of Clostridium clariflavum DSM 19732.</title>
        <authorList>
            <person name="Izquierdo J.A."/>
            <person name="Goodwin L."/>
            <person name="Davenport K.W."/>
            <person name="Teshima H."/>
            <person name="Bruce D."/>
            <person name="Detter C."/>
            <person name="Tapia R."/>
            <person name="Han S."/>
            <person name="Land M."/>
            <person name="Hauser L."/>
            <person name="Jeffries C.D."/>
            <person name="Han J."/>
            <person name="Pitluck S."/>
            <person name="Nolan M."/>
            <person name="Chen A."/>
            <person name="Huntemann M."/>
            <person name="Mavromatis K."/>
            <person name="Mikhailova N."/>
            <person name="Liolios K."/>
            <person name="Woyke T."/>
            <person name="Lynd L.R."/>
        </authorList>
    </citation>
    <scope>NUCLEOTIDE SEQUENCE [LARGE SCALE GENOMIC DNA]</scope>
    <source>
        <strain evidence="6">DSM 19732 / NBRC 101661 / EBR45</strain>
    </source>
</reference>
<name>G8LWV4_ACECE</name>
<dbReference type="Proteomes" id="UP000005435">
    <property type="component" value="Chromosome"/>
</dbReference>
<evidence type="ECO:0000259" key="3">
    <source>
        <dbReference type="PROSITE" id="PS51831"/>
    </source>
</evidence>
<feature type="domain" description="HD-GYP" evidence="4">
    <location>
        <begin position="317"/>
        <end position="510"/>
    </location>
</feature>
<dbReference type="SUPFAM" id="SSF55073">
    <property type="entry name" value="Nucleotide cyclase"/>
    <property type="match status" value="1"/>
</dbReference>
<proteinExistence type="predicted"/>
<dbReference type="PROSITE" id="PS51832">
    <property type="entry name" value="HD_GYP"/>
    <property type="match status" value="1"/>
</dbReference>
<dbReference type="Pfam" id="PF00990">
    <property type="entry name" value="GGDEF"/>
    <property type="match status" value="1"/>
</dbReference>
<dbReference type="CDD" id="cd00077">
    <property type="entry name" value="HDc"/>
    <property type="match status" value="1"/>
</dbReference>
<feature type="transmembrane region" description="Helical" evidence="1">
    <location>
        <begin position="104"/>
        <end position="127"/>
    </location>
</feature>
<dbReference type="InterPro" id="IPR037522">
    <property type="entry name" value="HD_GYP_dom"/>
</dbReference>
<dbReference type="SMART" id="SM00267">
    <property type="entry name" value="GGDEF"/>
    <property type="match status" value="1"/>
</dbReference>
<dbReference type="PANTHER" id="PTHR43155:SF2">
    <property type="entry name" value="CYCLIC DI-GMP PHOSPHODIESTERASE PA4108"/>
    <property type="match status" value="1"/>
</dbReference>
<evidence type="ECO:0000259" key="2">
    <source>
        <dbReference type="PROSITE" id="PS50887"/>
    </source>
</evidence>
<protein>
    <submittedName>
        <fullName evidence="5">Diguanylate cyclase (GGDEF) domain-containing protein</fullName>
    </submittedName>
</protein>
<reference evidence="6" key="1">
    <citation type="submission" date="2011-12" db="EMBL/GenBank/DDBJ databases">
        <title>Complete sequence of Clostridium clariflavum DSM 19732.</title>
        <authorList>
            <consortium name="US DOE Joint Genome Institute"/>
            <person name="Lucas S."/>
            <person name="Han J."/>
            <person name="Lapidus A."/>
            <person name="Cheng J.-F."/>
            <person name="Goodwin L."/>
            <person name="Pitluck S."/>
            <person name="Peters L."/>
            <person name="Teshima H."/>
            <person name="Detter J.C."/>
            <person name="Han C."/>
            <person name="Tapia R."/>
            <person name="Land M."/>
            <person name="Hauser L."/>
            <person name="Kyrpides N."/>
            <person name="Ivanova N."/>
            <person name="Pagani I."/>
            <person name="Kitzmiller T."/>
            <person name="Lynd L."/>
            <person name="Izquierdo J."/>
            <person name="Woyke T."/>
        </authorList>
    </citation>
    <scope>NUCLEOTIDE SEQUENCE [LARGE SCALE GENOMIC DNA]</scope>
    <source>
        <strain evidence="6">DSM 19732 / NBRC 101661 / EBR45</strain>
    </source>
</reference>
<feature type="domain" description="GGDEF" evidence="2">
    <location>
        <begin position="170"/>
        <end position="305"/>
    </location>
</feature>
<keyword evidence="1" id="KW-1133">Transmembrane helix</keyword>
<dbReference type="eggNOG" id="COG3437">
    <property type="taxonomic scope" value="Bacteria"/>
</dbReference>
<dbReference type="PANTHER" id="PTHR43155">
    <property type="entry name" value="CYCLIC DI-GMP PHOSPHODIESTERASE PA4108-RELATED"/>
    <property type="match status" value="1"/>
</dbReference>
<dbReference type="InterPro" id="IPR000160">
    <property type="entry name" value="GGDEF_dom"/>
</dbReference>
<dbReference type="KEGG" id="ccl:Clocl_3312"/>
<keyword evidence="6" id="KW-1185">Reference proteome</keyword>
<dbReference type="OrthoDB" id="9804747at2"/>
<dbReference type="InterPro" id="IPR003607">
    <property type="entry name" value="HD/PDEase_dom"/>
</dbReference>
<dbReference type="PROSITE" id="PS50887">
    <property type="entry name" value="GGDEF"/>
    <property type="match status" value="1"/>
</dbReference>
<dbReference type="InterPro" id="IPR043128">
    <property type="entry name" value="Rev_trsase/Diguanyl_cyclase"/>
</dbReference>
<dbReference type="NCBIfam" id="TIGR00254">
    <property type="entry name" value="GGDEF"/>
    <property type="match status" value="1"/>
</dbReference>
<dbReference type="Pfam" id="PF13487">
    <property type="entry name" value="HD_5"/>
    <property type="match status" value="1"/>
</dbReference>